<sequence>MPLLLKKNCSGNLPLSLLKHTITLATEIGPGIACDPIQASERQEQYYRGFDKRCFLTLKKEINIPCAWEAWNCYNSLATSVRIKPICRTGHSQKNEKSEP</sequence>
<dbReference type="Proteomes" id="UP001176941">
    <property type="component" value="Chromosome 10"/>
</dbReference>
<reference evidence="1" key="1">
    <citation type="submission" date="2023-04" db="EMBL/GenBank/DDBJ databases">
        <authorList>
            <consortium name="ELIXIR-Norway"/>
        </authorList>
    </citation>
    <scope>NUCLEOTIDE SEQUENCE [LARGE SCALE GENOMIC DNA]</scope>
</reference>
<keyword evidence="2" id="KW-1185">Reference proteome</keyword>
<gene>
    <name evidence="1" type="ORF">MRATA1EN1_LOCUS2016</name>
</gene>
<proteinExistence type="predicted"/>
<accession>A0ABN8XVP8</accession>
<dbReference type="EMBL" id="OX459946">
    <property type="protein sequence ID" value="CAI9153054.1"/>
    <property type="molecule type" value="Genomic_DNA"/>
</dbReference>
<evidence type="ECO:0000313" key="1">
    <source>
        <dbReference type="EMBL" id="CAI9153054.1"/>
    </source>
</evidence>
<organism evidence="1 2">
    <name type="scientific">Rangifer tarandus platyrhynchus</name>
    <name type="common">Svalbard reindeer</name>
    <dbReference type="NCBI Taxonomy" id="3082113"/>
    <lineage>
        <taxon>Eukaryota</taxon>
        <taxon>Metazoa</taxon>
        <taxon>Chordata</taxon>
        <taxon>Craniata</taxon>
        <taxon>Vertebrata</taxon>
        <taxon>Euteleostomi</taxon>
        <taxon>Mammalia</taxon>
        <taxon>Eutheria</taxon>
        <taxon>Laurasiatheria</taxon>
        <taxon>Artiodactyla</taxon>
        <taxon>Ruminantia</taxon>
        <taxon>Pecora</taxon>
        <taxon>Cervidae</taxon>
        <taxon>Odocoileinae</taxon>
        <taxon>Rangifer</taxon>
    </lineage>
</organism>
<name>A0ABN8XVP8_RANTA</name>
<protein>
    <submittedName>
        <fullName evidence="1">Uncharacterized protein</fullName>
    </submittedName>
</protein>
<evidence type="ECO:0000313" key="2">
    <source>
        <dbReference type="Proteomes" id="UP001176941"/>
    </source>
</evidence>